<dbReference type="eggNOG" id="COG0561">
    <property type="taxonomic scope" value="Bacteria"/>
</dbReference>
<dbReference type="RefSeq" id="WP_010623991.1">
    <property type="nucleotide sequence ID" value="NZ_AZFA01000002.1"/>
</dbReference>
<organism evidence="1 2">
    <name type="scientific">Companilactobacillus versmoldensis DSM 14857 = KCTC 3814</name>
    <dbReference type="NCBI Taxonomy" id="1423815"/>
    <lineage>
        <taxon>Bacteria</taxon>
        <taxon>Bacillati</taxon>
        <taxon>Bacillota</taxon>
        <taxon>Bacilli</taxon>
        <taxon>Lactobacillales</taxon>
        <taxon>Lactobacillaceae</taxon>
        <taxon>Companilactobacillus</taxon>
    </lineage>
</organism>
<protein>
    <submittedName>
        <fullName evidence="1">HAD superfamily hydrolase</fullName>
    </submittedName>
</protein>
<dbReference type="STRING" id="1423815.FC27_GL000891"/>
<keyword evidence="2" id="KW-1185">Reference proteome</keyword>
<accession>A0A0R1SF04</accession>
<dbReference type="PANTHER" id="PTHR10000">
    <property type="entry name" value="PHOSPHOSERINE PHOSPHATASE"/>
    <property type="match status" value="1"/>
</dbReference>
<dbReference type="Pfam" id="PF08282">
    <property type="entry name" value="Hydrolase_3"/>
    <property type="match status" value="1"/>
</dbReference>
<comment type="caution">
    <text evidence="1">The sequence shown here is derived from an EMBL/GenBank/DDBJ whole genome shotgun (WGS) entry which is preliminary data.</text>
</comment>
<evidence type="ECO:0000313" key="2">
    <source>
        <dbReference type="Proteomes" id="UP000051647"/>
    </source>
</evidence>
<dbReference type="NCBIfam" id="TIGR01484">
    <property type="entry name" value="HAD-SF-IIB"/>
    <property type="match status" value="1"/>
</dbReference>
<dbReference type="OrthoDB" id="9790031at2"/>
<dbReference type="GO" id="GO:0005829">
    <property type="term" value="C:cytosol"/>
    <property type="evidence" value="ECO:0007669"/>
    <property type="project" value="TreeGrafter"/>
</dbReference>
<sequence length="271" mass="30490">MGYELIAIDLDDTLLDKRKSITPKNKSMIQKALKQGVKVVLCSGRTHNAVIDYAKELDIKGNDQYMITNGGALVETMDQKILTQHTLSNEFYRRFVQFVKQNQLHYNVVDLQAKTYTSPEEWFDKYTIAQAYENNGGLYIREPDQLPSDFEITKAIINGNEAELDAVSPLVHATFDKDYFVVRTGEGFLEVFPRDVNKGRALKELAQSLNIELSKTIAIGDRDNDIPMIKIAGLGIAMENAQPEVKQVADTITTDNNHDGVGNAIEKYLIK</sequence>
<dbReference type="SFLD" id="SFLDG01144">
    <property type="entry name" value="C2.B.4:_PGP_Like"/>
    <property type="match status" value="1"/>
</dbReference>
<dbReference type="NCBIfam" id="TIGR00099">
    <property type="entry name" value="Cof-subfamily"/>
    <property type="match status" value="1"/>
</dbReference>
<dbReference type="InterPro" id="IPR023214">
    <property type="entry name" value="HAD_sf"/>
</dbReference>
<dbReference type="CDD" id="cd07516">
    <property type="entry name" value="HAD_Pase"/>
    <property type="match status" value="1"/>
</dbReference>
<dbReference type="SFLD" id="SFLDG01140">
    <property type="entry name" value="C2.B:_Phosphomannomutase_and_P"/>
    <property type="match status" value="1"/>
</dbReference>
<dbReference type="SUPFAM" id="SSF56784">
    <property type="entry name" value="HAD-like"/>
    <property type="match status" value="1"/>
</dbReference>
<dbReference type="EMBL" id="AZFA01000002">
    <property type="protein sequence ID" value="KRL68150.1"/>
    <property type="molecule type" value="Genomic_DNA"/>
</dbReference>
<proteinExistence type="predicted"/>
<gene>
    <name evidence="1" type="ORF">FC27_GL000891</name>
</gene>
<dbReference type="GO" id="GO:0016791">
    <property type="term" value="F:phosphatase activity"/>
    <property type="evidence" value="ECO:0007669"/>
    <property type="project" value="UniProtKB-ARBA"/>
</dbReference>
<dbReference type="PATRIC" id="fig|1423815.3.peg.911"/>
<name>A0A0R1SF04_9LACO</name>
<evidence type="ECO:0000313" key="1">
    <source>
        <dbReference type="EMBL" id="KRL68150.1"/>
    </source>
</evidence>
<dbReference type="GO" id="GO:0000287">
    <property type="term" value="F:magnesium ion binding"/>
    <property type="evidence" value="ECO:0007669"/>
    <property type="project" value="TreeGrafter"/>
</dbReference>
<dbReference type="Gene3D" id="3.40.50.1000">
    <property type="entry name" value="HAD superfamily/HAD-like"/>
    <property type="match status" value="1"/>
</dbReference>
<dbReference type="InterPro" id="IPR000150">
    <property type="entry name" value="Cof"/>
</dbReference>
<dbReference type="PANTHER" id="PTHR10000:SF8">
    <property type="entry name" value="HAD SUPERFAMILY HYDROLASE-LIKE, TYPE 3"/>
    <property type="match status" value="1"/>
</dbReference>
<reference evidence="1 2" key="1">
    <citation type="journal article" date="2015" name="Genome Announc.">
        <title>Expanding the biotechnology potential of lactobacilli through comparative genomics of 213 strains and associated genera.</title>
        <authorList>
            <person name="Sun Z."/>
            <person name="Harris H.M."/>
            <person name="McCann A."/>
            <person name="Guo C."/>
            <person name="Argimon S."/>
            <person name="Zhang W."/>
            <person name="Yang X."/>
            <person name="Jeffery I.B."/>
            <person name="Cooney J.C."/>
            <person name="Kagawa T.F."/>
            <person name="Liu W."/>
            <person name="Song Y."/>
            <person name="Salvetti E."/>
            <person name="Wrobel A."/>
            <person name="Rasinkangas P."/>
            <person name="Parkhill J."/>
            <person name="Rea M.C."/>
            <person name="O'Sullivan O."/>
            <person name="Ritari J."/>
            <person name="Douillard F.P."/>
            <person name="Paul Ross R."/>
            <person name="Yang R."/>
            <person name="Briner A.E."/>
            <person name="Felis G.E."/>
            <person name="de Vos W.M."/>
            <person name="Barrangou R."/>
            <person name="Klaenhammer T.R."/>
            <person name="Caufield P.W."/>
            <person name="Cui Y."/>
            <person name="Zhang H."/>
            <person name="O'Toole P.W."/>
        </authorList>
    </citation>
    <scope>NUCLEOTIDE SEQUENCE [LARGE SCALE GENOMIC DNA]</scope>
    <source>
        <strain evidence="1 2">DSM 14857</strain>
    </source>
</reference>
<dbReference type="InterPro" id="IPR036412">
    <property type="entry name" value="HAD-like_sf"/>
</dbReference>
<dbReference type="Gene3D" id="3.30.1240.10">
    <property type="match status" value="1"/>
</dbReference>
<keyword evidence="1" id="KW-0378">Hydrolase</keyword>
<dbReference type="InterPro" id="IPR006379">
    <property type="entry name" value="HAD-SF_hydro_IIB"/>
</dbReference>
<dbReference type="SFLD" id="SFLDS00003">
    <property type="entry name" value="Haloacid_Dehalogenase"/>
    <property type="match status" value="1"/>
</dbReference>
<dbReference type="Proteomes" id="UP000051647">
    <property type="component" value="Unassembled WGS sequence"/>
</dbReference>
<dbReference type="AlphaFoldDB" id="A0A0R1SF04"/>